<evidence type="ECO:0000313" key="2">
    <source>
        <dbReference type="Proteomes" id="UP001642464"/>
    </source>
</evidence>
<accession>A0ABP0HNY0</accession>
<reference evidence="1 2" key="1">
    <citation type="submission" date="2024-02" db="EMBL/GenBank/DDBJ databases">
        <authorList>
            <person name="Chen Y."/>
            <person name="Shah S."/>
            <person name="Dougan E. K."/>
            <person name="Thang M."/>
            <person name="Chan C."/>
        </authorList>
    </citation>
    <scope>NUCLEOTIDE SEQUENCE [LARGE SCALE GENOMIC DNA]</scope>
</reference>
<gene>
    <name evidence="1" type="ORF">SCF082_LOCUS2572</name>
</gene>
<dbReference type="EMBL" id="CAXAMM010001270">
    <property type="protein sequence ID" value="CAK8991236.1"/>
    <property type="molecule type" value="Genomic_DNA"/>
</dbReference>
<dbReference type="Proteomes" id="UP001642464">
    <property type="component" value="Unassembled WGS sequence"/>
</dbReference>
<evidence type="ECO:0000313" key="1">
    <source>
        <dbReference type="EMBL" id="CAK8991236.1"/>
    </source>
</evidence>
<protein>
    <submittedName>
        <fullName evidence="1">Mycosubtilin synthase subunit A</fullName>
    </submittedName>
</protein>
<name>A0ABP0HNY0_9DINO</name>
<keyword evidence="2" id="KW-1185">Reference proteome</keyword>
<organism evidence="1 2">
    <name type="scientific">Durusdinium trenchii</name>
    <dbReference type="NCBI Taxonomy" id="1381693"/>
    <lineage>
        <taxon>Eukaryota</taxon>
        <taxon>Sar</taxon>
        <taxon>Alveolata</taxon>
        <taxon>Dinophyceae</taxon>
        <taxon>Suessiales</taxon>
        <taxon>Symbiodiniaceae</taxon>
        <taxon>Durusdinium</taxon>
    </lineage>
</organism>
<proteinExistence type="predicted"/>
<comment type="caution">
    <text evidence="1">The sequence shown here is derived from an EMBL/GenBank/DDBJ whole genome shotgun (WGS) entry which is preliminary data.</text>
</comment>
<sequence>MSHYDPSVHTTCDVVRQAIIPATKAQRCAYSTLVGEQKPQKMVTHSWQNLFRDLVAAVIADAVNEPAFELVAHLLDENIDIVEDLLRSQGTGGRVYWICAFAVNQHLGICETPNDGCDSVTKLPYTACDCHLQKQFNTTAPLTSTGRSIACEMNKFDDMMAFLASSDSDFSQVVAVDRSFNLFHRAWCVAELVQARQMELLQHVKIHSKAVLQEHAASLHDLHVENMKASRQEDVQEILSKIPNTEQFNRSLQKLVLDQKSGLLSDWHQLDAAHQMQETGALLKWAAADAERGVVWKFWAR</sequence>